<evidence type="ECO:0000313" key="13">
    <source>
        <dbReference type="Proteomes" id="UP001500466"/>
    </source>
</evidence>
<evidence type="ECO:0000256" key="9">
    <source>
        <dbReference type="SAM" id="MobiDB-lite"/>
    </source>
</evidence>
<proteinExistence type="predicted"/>
<feature type="domain" description="Histidine kinase" evidence="11">
    <location>
        <begin position="454"/>
        <end position="540"/>
    </location>
</feature>
<evidence type="ECO:0000256" key="3">
    <source>
        <dbReference type="ARBA" id="ARBA00022553"/>
    </source>
</evidence>
<evidence type="ECO:0000256" key="5">
    <source>
        <dbReference type="ARBA" id="ARBA00022741"/>
    </source>
</evidence>
<feature type="transmembrane region" description="Helical" evidence="10">
    <location>
        <begin position="143"/>
        <end position="168"/>
    </location>
</feature>
<feature type="transmembrane region" description="Helical" evidence="10">
    <location>
        <begin position="58"/>
        <end position="76"/>
    </location>
</feature>
<dbReference type="EMBL" id="BAABHS010000001">
    <property type="protein sequence ID" value="GAA4946787.1"/>
    <property type="molecule type" value="Genomic_DNA"/>
</dbReference>
<evidence type="ECO:0000256" key="10">
    <source>
        <dbReference type="SAM" id="Phobius"/>
    </source>
</evidence>
<feature type="compositionally biased region" description="Gly residues" evidence="9">
    <location>
        <begin position="562"/>
        <end position="574"/>
    </location>
</feature>
<gene>
    <name evidence="12" type="ORF">GCM10023205_03300</name>
</gene>
<feature type="transmembrane region" description="Helical" evidence="10">
    <location>
        <begin position="180"/>
        <end position="201"/>
    </location>
</feature>
<dbReference type="InterPro" id="IPR005467">
    <property type="entry name" value="His_kinase_dom"/>
</dbReference>
<keyword evidence="5" id="KW-0547">Nucleotide-binding</keyword>
<keyword evidence="8" id="KW-0902">Two-component regulatory system</keyword>
<dbReference type="CDD" id="cd16917">
    <property type="entry name" value="HATPase_UhpB-NarQ-NarX-like"/>
    <property type="match status" value="1"/>
</dbReference>
<dbReference type="Proteomes" id="UP001500466">
    <property type="component" value="Unassembled WGS sequence"/>
</dbReference>
<dbReference type="SUPFAM" id="SSF55874">
    <property type="entry name" value="ATPase domain of HSP90 chaperone/DNA topoisomerase II/histidine kinase"/>
    <property type="match status" value="1"/>
</dbReference>
<dbReference type="SMART" id="SM00387">
    <property type="entry name" value="HATPase_c"/>
    <property type="match status" value="1"/>
</dbReference>
<evidence type="ECO:0000259" key="11">
    <source>
        <dbReference type="PROSITE" id="PS50109"/>
    </source>
</evidence>
<dbReference type="PROSITE" id="PS50109">
    <property type="entry name" value="HIS_KIN"/>
    <property type="match status" value="1"/>
</dbReference>
<evidence type="ECO:0000256" key="6">
    <source>
        <dbReference type="ARBA" id="ARBA00022777"/>
    </source>
</evidence>
<feature type="transmembrane region" description="Helical" evidence="10">
    <location>
        <begin position="117"/>
        <end position="137"/>
    </location>
</feature>
<dbReference type="Gene3D" id="3.30.565.10">
    <property type="entry name" value="Histidine kinase-like ATPase, C-terminal domain"/>
    <property type="match status" value="1"/>
</dbReference>
<sequence>MAPIDRPAGTAACTSVPAPTVLHPPRAIAFAGGALASTALALERIAPVRSTLDGSGDLVAACALVGVLVALAPRRGPWAAPAVPALVLALSPWAGLLLAPALAVLAVALVRAAPAQWYHVPAAGLAGSAAAAGYLAPRPLLPGAVTVAVTVVFLLTPPLAVLVAGVTGRSAELDRFTRRLILRVPIAALTVVACLVLASLLRPLLPASGLLVVGAAAAVHVAVALWSHARGRRLAEQAARHEAVLETAILVLADESAAPDAALRQVAESVTRDLGVAGVSVELDTVSARFGDDVQPAVDVALVCRGQDLGRLHIHSERPLDTRTLGTVDRLARQLAAFGYAVRRLDAARNAERDHLRRELHDGVGHALASAVMRLDPKRHPEHLRTTLAPAHAQVRTALDDLRSIVRGTPPPQLTRDGLADALRALTRDPDGPAVLLTFHGDCAAVSAPVQRDVYRIVQEALTNARRHADATAVYVAVGTSADHLHVEIADNGRGLPTSFVPGTGLGSIRARVQGLGGTCAIGRGAGGGTRVAFEVPLGDDGTGGFGGVSGPEGVRAPSRSGGSGSPDAGGAGAGTSVECPVVGAS</sequence>
<evidence type="ECO:0000256" key="4">
    <source>
        <dbReference type="ARBA" id="ARBA00022679"/>
    </source>
</evidence>
<reference evidence="13" key="1">
    <citation type="journal article" date="2019" name="Int. J. Syst. Evol. Microbiol.">
        <title>The Global Catalogue of Microorganisms (GCM) 10K type strain sequencing project: providing services to taxonomists for standard genome sequencing and annotation.</title>
        <authorList>
            <consortium name="The Broad Institute Genomics Platform"/>
            <consortium name="The Broad Institute Genome Sequencing Center for Infectious Disease"/>
            <person name="Wu L."/>
            <person name="Ma J."/>
        </authorList>
    </citation>
    <scope>NUCLEOTIDE SEQUENCE [LARGE SCALE GENOMIC DNA]</scope>
    <source>
        <strain evidence="13">JCM 17986</strain>
    </source>
</reference>
<organism evidence="12 13">
    <name type="scientific">Yinghuangia aomiensis</name>
    <dbReference type="NCBI Taxonomy" id="676205"/>
    <lineage>
        <taxon>Bacteria</taxon>
        <taxon>Bacillati</taxon>
        <taxon>Actinomycetota</taxon>
        <taxon>Actinomycetes</taxon>
        <taxon>Kitasatosporales</taxon>
        <taxon>Streptomycetaceae</taxon>
        <taxon>Yinghuangia</taxon>
    </lineage>
</organism>
<feature type="region of interest" description="Disordered" evidence="9">
    <location>
        <begin position="542"/>
        <end position="586"/>
    </location>
</feature>
<accession>A0ABP9GN32</accession>
<evidence type="ECO:0000256" key="7">
    <source>
        <dbReference type="ARBA" id="ARBA00022840"/>
    </source>
</evidence>
<evidence type="ECO:0000256" key="8">
    <source>
        <dbReference type="ARBA" id="ARBA00023012"/>
    </source>
</evidence>
<evidence type="ECO:0000313" key="12">
    <source>
        <dbReference type="EMBL" id="GAA4946787.1"/>
    </source>
</evidence>
<feature type="transmembrane region" description="Helical" evidence="10">
    <location>
        <begin position="207"/>
        <end position="226"/>
    </location>
</feature>
<comment type="catalytic activity">
    <reaction evidence="1">
        <text>ATP + protein L-histidine = ADP + protein N-phospho-L-histidine.</text>
        <dbReference type="EC" id="2.7.13.3"/>
    </reaction>
</comment>
<dbReference type="InterPro" id="IPR050482">
    <property type="entry name" value="Sensor_HK_TwoCompSys"/>
</dbReference>
<feature type="compositionally biased region" description="Gly residues" evidence="9">
    <location>
        <begin position="542"/>
        <end position="551"/>
    </location>
</feature>
<dbReference type="InterPro" id="IPR011712">
    <property type="entry name" value="Sig_transdc_His_kin_sub3_dim/P"/>
</dbReference>
<keyword evidence="10" id="KW-0472">Membrane</keyword>
<keyword evidence="6" id="KW-0418">Kinase</keyword>
<dbReference type="EC" id="2.7.13.3" evidence="2"/>
<dbReference type="Pfam" id="PF02518">
    <property type="entry name" value="HATPase_c"/>
    <property type="match status" value="1"/>
</dbReference>
<keyword evidence="4" id="KW-0808">Transferase</keyword>
<feature type="transmembrane region" description="Helical" evidence="10">
    <location>
        <begin position="82"/>
        <end position="110"/>
    </location>
</feature>
<keyword evidence="10" id="KW-0812">Transmembrane</keyword>
<dbReference type="Gene3D" id="1.20.5.1930">
    <property type="match status" value="1"/>
</dbReference>
<dbReference type="PANTHER" id="PTHR24421:SF10">
    <property type="entry name" value="NITRATE_NITRITE SENSOR PROTEIN NARQ"/>
    <property type="match status" value="1"/>
</dbReference>
<dbReference type="Pfam" id="PF07730">
    <property type="entry name" value="HisKA_3"/>
    <property type="match status" value="1"/>
</dbReference>
<dbReference type="PANTHER" id="PTHR24421">
    <property type="entry name" value="NITRATE/NITRITE SENSOR PROTEIN NARX-RELATED"/>
    <property type="match status" value="1"/>
</dbReference>
<dbReference type="RefSeq" id="WP_345673383.1">
    <property type="nucleotide sequence ID" value="NZ_BAABHS010000001.1"/>
</dbReference>
<dbReference type="InterPro" id="IPR036890">
    <property type="entry name" value="HATPase_C_sf"/>
</dbReference>
<evidence type="ECO:0000256" key="2">
    <source>
        <dbReference type="ARBA" id="ARBA00012438"/>
    </source>
</evidence>
<dbReference type="InterPro" id="IPR003594">
    <property type="entry name" value="HATPase_dom"/>
</dbReference>
<keyword evidence="13" id="KW-1185">Reference proteome</keyword>
<keyword evidence="10" id="KW-1133">Transmembrane helix</keyword>
<keyword evidence="3" id="KW-0597">Phosphoprotein</keyword>
<comment type="caution">
    <text evidence="12">The sequence shown here is derived from an EMBL/GenBank/DDBJ whole genome shotgun (WGS) entry which is preliminary data.</text>
</comment>
<name>A0ABP9GN32_9ACTN</name>
<feature type="compositionally biased region" description="Low complexity" evidence="9">
    <location>
        <begin position="552"/>
        <end position="561"/>
    </location>
</feature>
<keyword evidence="7" id="KW-0067">ATP-binding</keyword>
<evidence type="ECO:0000256" key="1">
    <source>
        <dbReference type="ARBA" id="ARBA00000085"/>
    </source>
</evidence>
<protein>
    <recommendedName>
        <fullName evidence="2">histidine kinase</fullName>
        <ecNumber evidence="2">2.7.13.3</ecNumber>
    </recommendedName>
</protein>